<protein>
    <submittedName>
        <fullName evidence="2">Uncharacterized protein</fullName>
    </submittedName>
</protein>
<name>A0ABS8VH13_DATST</name>
<feature type="region of interest" description="Disordered" evidence="1">
    <location>
        <begin position="292"/>
        <end position="314"/>
    </location>
</feature>
<feature type="region of interest" description="Disordered" evidence="1">
    <location>
        <begin position="194"/>
        <end position="228"/>
    </location>
</feature>
<proteinExistence type="predicted"/>
<comment type="caution">
    <text evidence="2">The sequence shown here is derived from an EMBL/GenBank/DDBJ whole genome shotgun (WGS) entry which is preliminary data.</text>
</comment>
<feature type="region of interest" description="Disordered" evidence="1">
    <location>
        <begin position="329"/>
        <end position="352"/>
    </location>
</feature>
<feature type="compositionally biased region" description="Basic residues" evidence="1">
    <location>
        <begin position="298"/>
        <end position="308"/>
    </location>
</feature>
<feature type="compositionally biased region" description="Polar residues" evidence="1">
    <location>
        <begin position="1"/>
        <end position="10"/>
    </location>
</feature>
<keyword evidence="3" id="KW-1185">Reference proteome</keyword>
<feature type="compositionally biased region" description="Basic and acidic residues" evidence="1">
    <location>
        <begin position="338"/>
        <end position="352"/>
    </location>
</feature>
<dbReference type="Proteomes" id="UP000823775">
    <property type="component" value="Unassembled WGS sequence"/>
</dbReference>
<reference evidence="2 3" key="1">
    <citation type="journal article" date="2021" name="BMC Genomics">
        <title>Datura genome reveals duplications of psychoactive alkaloid biosynthetic genes and high mutation rate following tissue culture.</title>
        <authorList>
            <person name="Rajewski A."/>
            <person name="Carter-House D."/>
            <person name="Stajich J."/>
            <person name="Litt A."/>
        </authorList>
    </citation>
    <scope>NUCLEOTIDE SEQUENCE [LARGE SCALE GENOMIC DNA]</scope>
    <source>
        <strain evidence="2">AR-01</strain>
    </source>
</reference>
<evidence type="ECO:0000313" key="2">
    <source>
        <dbReference type="EMBL" id="MCD9646588.1"/>
    </source>
</evidence>
<dbReference type="EMBL" id="JACEIK010004855">
    <property type="protein sequence ID" value="MCD9646588.1"/>
    <property type="molecule type" value="Genomic_DNA"/>
</dbReference>
<accession>A0ABS8VH13</accession>
<sequence length="352" mass="38091">MAYESSSTVSPFLFPDHKSSSERNQNPDDLILDTPVSSKPPPFPTLYEPRKCPSPLNLGASSELTSSPPPSHEEEFPDVSIKLNEIPSSTGQDSDGGVRFGNSEEVEIGAATAFSTRVWEAAGPHAKEGSDLSREALFDGNLSELKEGTSNILPHEEAIIEGFITALATQTGGFGEQTPAIDHEESDTIGVLEPSTHESEENPSQEESLASNPPKWDGTPTPSEPMVDVSPSLFVPIVVSSSSSADDDISLHMWRRLTRSMVLEDDAPSSPIVVLDIENYLALVKESSEVERESRQSCKARTKGKHPTKIPEELGVTVSQPLQKAIAAVPSKSKRIARKETDAHLTERTKNI</sequence>
<organism evidence="2 3">
    <name type="scientific">Datura stramonium</name>
    <name type="common">Jimsonweed</name>
    <name type="synonym">Common thornapple</name>
    <dbReference type="NCBI Taxonomy" id="4076"/>
    <lineage>
        <taxon>Eukaryota</taxon>
        <taxon>Viridiplantae</taxon>
        <taxon>Streptophyta</taxon>
        <taxon>Embryophyta</taxon>
        <taxon>Tracheophyta</taxon>
        <taxon>Spermatophyta</taxon>
        <taxon>Magnoliopsida</taxon>
        <taxon>eudicotyledons</taxon>
        <taxon>Gunneridae</taxon>
        <taxon>Pentapetalae</taxon>
        <taxon>asterids</taxon>
        <taxon>lamiids</taxon>
        <taxon>Solanales</taxon>
        <taxon>Solanaceae</taxon>
        <taxon>Solanoideae</taxon>
        <taxon>Datureae</taxon>
        <taxon>Datura</taxon>
    </lineage>
</organism>
<evidence type="ECO:0000256" key="1">
    <source>
        <dbReference type="SAM" id="MobiDB-lite"/>
    </source>
</evidence>
<gene>
    <name evidence="2" type="ORF">HAX54_036568</name>
</gene>
<feature type="region of interest" description="Disordered" evidence="1">
    <location>
        <begin position="1"/>
        <end position="77"/>
    </location>
</feature>
<evidence type="ECO:0000313" key="3">
    <source>
        <dbReference type="Proteomes" id="UP000823775"/>
    </source>
</evidence>